<dbReference type="Proteomes" id="UP001150538">
    <property type="component" value="Unassembled WGS sequence"/>
</dbReference>
<keyword evidence="3" id="KW-1133">Transmembrane helix</keyword>
<sequence length="642" mass="71423">MSVTSRRPGLANRGLSVDTVNGDGPMVHRRAVSSANISTMHSSLRPRTPGLINTNIASRGITTGEQRRPESPLDRPRVSPMPINMMRRNSLGRYSGSYTNSIREAAHSPVRVPSPCSSPAFNIDGSHPNPRTMGENMPRLNANTNDITDTQLVQLNKSLRGENRRLKHQNGELQKSLVKVESELEATKVAQGEAVKKADHLAKRREKDHKSFQKHLANIEKISGLEIEKQRTEIQELRERIQKKDIEAHSVIKKLKEEHKESIDKLGAELNAMKSKCSQHTTVICGLEKQLADAVNKIKELEASNEHASAVCNSLVELEARCASQQRLISHLQAENEEARLHLTTRQSFIWDSIDRQPSSAALRSKLSRMSMMKAPGSNESFASSFFNSDITKSRNSNRRNCRMLHQRSKSEILITMADIFGADETSDPLNGVVSVVGRCNLRPIPSVSDYGSQRLSERSSKAMLGSLTTLNPEKQPIKDNAVHKPNLLVTSQQAHAVSQNKSAVIAAGREGFHRRVSSMPNIYEYTLSTFDTTQNQHSRANKVPDSNNVLHESSEISAKFPASYPLPEGFGDECKALAFGTDPNHVKEENSPLMSQNKRAQKGSLGYLHGCIFIMTITVITYILFGLPLSFMKLLLWHPFI</sequence>
<reference evidence="4" key="1">
    <citation type="submission" date="2022-07" db="EMBL/GenBank/DDBJ databases">
        <title>Phylogenomic reconstructions and comparative analyses of Kickxellomycotina fungi.</title>
        <authorList>
            <person name="Reynolds N.K."/>
            <person name="Stajich J.E."/>
            <person name="Barry K."/>
            <person name="Grigoriev I.V."/>
            <person name="Crous P."/>
            <person name="Smith M.E."/>
        </authorList>
    </citation>
    <scope>NUCLEOTIDE SEQUENCE</scope>
    <source>
        <strain evidence="4">NBRC 100468</strain>
    </source>
</reference>
<evidence type="ECO:0000313" key="5">
    <source>
        <dbReference type="Proteomes" id="UP001150538"/>
    </source>
</evidence>
<feature type="transmembrane region" description="Helical" evidence="3">
    <location>
        <begin position="606"/>
        <end position="626"/>
    </location>
</feature>
<feature type="compositionally biased region" description="Basic and acidic residues" evidence="2">
    <location>
        <begin position="65"/>
        <end position="77"/>
    </location>
</feature>
<feature type="coiled-coil region" evidence="1">
    <location>
        <begin position="156"/>
        <end position="183"/>
    </location>
</feature>
<protein>
    <submittedName>
        <fullName evidence="4">Uncharacterized protein</fullName>
    </submittedName>
</protein>
<feature type="compositionally biased region" description="Polar residues" evidence="2">
    <location>
        <begin position="51"/>
        <end position="64"/>
    </location>
</feature>
<accession>A0A9W8A2D0</accession>
<evidence type="ECO:0000256" key="2">
    <source>
        <dbReference type="SAM" id="MobiDB-lite"/>
    </source>
</evidence>
<organism evidence="4 5">
    <name type="scientific">Mycoemilia scoparia</name>
    <dbReference type="NCBI Taxonomy" id="417184"/>
    <lineage>
        <taxon>Eukaryota</taxon>
        <taxon>Fungi</taxon>
        <taxon>Fungi incertae sedis</taxon>
        <taxon>Zoopagomycota</taxon>
        <taxon>Kickxellomycotina</taxon>
        <taxon>Kickxellomycetes</taxon>
        <taxon>Kickxellales</taxon>
        <taxon>Kickxellaceae</taxon>
        <taxon>Mycoemilia</taxon>
    </lineage>
</organism>
<feature type="coiled-coil region" evidence="1">
    <location>
        <begin position="227"/>
        <end position="335"/>
    </location>
</feature>
<gene>
    <name evidence="4" type="ORF">H4219_000672</name>
</gene>
<evidence type="ECO:0000256" key="3">
    <source>
        <dbReference type="SAM" id="Phobius"/>
    </source>
</evidence>
<dbReference type="OrthoDB" id="10668453at2759"/>
<keyword evidence="5" id="KW-1185">Reference proteome</keyword>
<keyword evidence="3" id="KW-0812">Transmembrane</keyword>
<keyword evidence="3" id="KW-0472">Membrane</keyword>
<evidence type="ECO:0000313" key="4">
    <source>
        <dbReference type="EMBL" id="KAJ1921355.1"/>
    </source>
</evidence>
<keyword evidence="1" id="KW-0175">Coiled coil</keyword>
<evidence type="ECO:0000256" key="1">
    <source>
        <dbReference type="SAM" id="Coils"/>
    </source>
</evidence>
<proteinExistence type="predicted"/>
<comment type="caution">
    <text evidence="4">The sequence shown here is derived from an EMBL/GenBank/DDBJ whole genome shotgun (WGS) entry which is preliminary data.</text>
</comment>
<feature type="region of interest" description="Disordered" evidence="2">
    <location>
        <begin position="40"/>
        <end position="83"/>
    </location>
</feature>
<name>A0A9W8A2D0_9FUNG</name>
<dbReference type="AlphaFoldDB" id="A0A9W8A2D0"/>
<dbReference type="EMBL" id="JANBPU010000005">
    <property type="protein sequence ID" value="KAJ1921355.1"/>
    <property type="molecule type" value="Genomic_DNA"/>
</dbReference>